<feature type="region of interest" description="Disordered" evidence="8">
    <location>
        <begin position="607"/>
        <end position="633"/>
    </location>
</feature>
<dbReference type="Proteomes" id="UP000825935">
    <property type="component" value="Chromosome 27"/>
</dbReference>
<dbReference type="GO" id="GO:0071013">
    <property type="term" value="C:catalytic step 2 spliceosome"/>
    <property type="evidence" value="ECO:0007669"/>
    <property type="project" value="TreeGrafter"/>
</dbReference>
<dbReference type="PANTHER" id="PTHR13316">
    <property type="entry name" value="ZINC FINGER, CCHC DOMAIN CONTAINING 8"/>
    <property type="match status" value="1"/>
</dbReference>
<proteinExistence type="inferred from homology"/>
<keyword evidence="5" id="KW-0862">Zinc</keyword>
<reference evidence="10 11" key="1">
    <citation type="submission" date="2021-08" db="EMBL/GenBank/DDBJ databases">
        <title>WGS assembly of Ceratopteris richardii.</title>
        <authorList>
            <person name="Marchant D.B."/>
            <person name="Chen G."/>
            <person name="Jenkins J."/>
            <person name="Shu S."/>
            <person name="Leebens-Mack J."/>
            <person name="Grimwood J."/>
            <person name="Schmutz J."/>
            <person name="Soltis P."/>
            <person name="Soltis D."/>
            <person name="Chen Z.-H."/>
        </authorList>
    </citation>
    <scope>NUCLEOTIDE SEQUENCE [LARGE SCALE GENOMIC DNA]</scope>
    <source>
        <strain evidence="10">Whitten #5841</strain>
        <tissue evidence="10">Leaf</tissue>
    </source>
</reference>
<name>A0A8T2RGS3_CERRI</name>
<evidence type="ECO:0000313" key="11">
    <source>
        <dbReference type="Proteomes" id="UP000825935"/>
    </source>
</evidence>
<dbReference type="GO" id="GO:0008270">
    <property type="term" value="F:zinc ion binding"/>
    <property type="evidence" value="ECO:0007669"/>
    <property type="project" value="UniProtKB-KW"/>
</dbReference>
<gene>
    <name evidence="10" type="ORF">KP509_27G028700</name>
</gene>
<sequence length="705" mass="77379">MQDDLSMSKQIDGEEKLTLSTEAPDICFQSHGGDRIFMAAELDGEGDTRDSAQRLTEESSIKADGDNDSAMQEVDGSIPNGIDFVQSNITDAADKFPSLVEDVVETDKLVVDAAVVTVVGNAGSAFAALPDGIEECKAGTVRELEVGKVGESSEHTSGGIMAQIPDIFTMTAEGSDNGFVTIEDANESVELIKQPEFVSEESLRVSDDVMWARGSAVNVNDVIESSDGNKRVSLKRSCSTCFDNTPSVQVIYKCLTRESKNKLKELLQQWAEWHGEFVSTKEKAAEDHLEDGDETYFSSLKVRGMNYSSVSFWMDKPSKKARIEDITSGLTSSSNKNREKEVPLYDRAEIGALISQDAEMSVDGGFEYIEGSRCFNCGSYSHSLKDCPRPRDNAAISSARRLLAEKRGSGNGPRSASRYYQSSPGGKFDDLKPGILGRETRLLLGIGEHDPPPWLNRMRELGYPPGYLEDQEEEESGIAIYGITTDTEDHYIGEDGEIVGERIVERSGSKKMKVHFPGVNAPIPDDADVQAWGSADARAHDDPYHMIDSRSLNVDGGKYSGFENWECPPGVDKYRSSSKMRPPGFEGSLLSRTPPWHISEAGRLCMIPPPVARSPHLGRSPSDPGRQSPHIAHDGSHYFSSLSYYSGSRQSPLLGTAPLHSPPILDSQRPQRVDSREEDSRRRAWARAQDALQSLHSRSDRYPSA</sequence>
<organism evidence="10 11">
    <name type="scientific">Ceratopteris richardii</name>
    <name type="common">Triangle waterfern</name>
    <dbReference type="NCBI Taxonomy" id="49495"/>
    <lineage>
        <taxon>Eukaryota</taxon>
        <taxon>Viridiplantae</taxon>
        <taxon>Streptophyta</taxon>
        <taxon>Embryophyta</taxon>
        <taxon>Tracheophyta</taxon>
        <taxon>Polypodiopsida</taxon>
        <taxon>Polypodiidae</taxon>
        <taxon>Polypodiales</taxon>
        <taxon>Pteridineae</taxon>
        <taxon>Pteridaceae</taxon>
        <taxon>Parkerioideae</taxon>
        <taxon>Ceratopteris</taxon>
    </lineage>
</organism>
<dbReference type="AlphaFoldDB" id="A0A8T2RGS3"/>
<evidence type="ECO:0000256" key="3">
    <source>
        <dbReference type="ARBA" id="ARBA00022723"/>
    </source>
</evidence>
<evidence type="ECO:0000256" key="6">
    <source>
        <dbReference type="ARBA" id="ARBA00023242"/>
    </source>
</evidence>
<comment type="subcellular location">
    <subcellularLocation>
        <location evidence="1">Nucleus</location>
        <location evidence="1">Nucleoplasm</location>
    </subcellularLocation>
</comment>
<evidence type="ECO:0000256" key="2">
    <source>
        <dbReference type="ARBA" id="ARBA00007497"/>
    </source>
</evidence>
<dbReference type="EMBL" id="CM035432">
    <property type="protein sequence ID" value="KAH7295014.1"/>
    <property type="molecule type" value="Genomic_DNA"/>
</dbReference>
<dbReference type="Pfam" id="PF04046">
    <property type="entry name" value="PSP"/>
    <property type="match status" value="1"/>
</dbReference>
<dbReference type="InterPro" id="IPR001878">
    <property type="entry name" value="Znf_CCHC"/>
</dbReference>
<dbReference type="PROSITE" id="PS50158">
    <property type="entry name" value="ZF_CCHC"/>
    <property type="match status" value="1"/>
</dbReference>
<feature type="domain" description="CCHC-type" evidence="9">
    <location>
        <begin position="373"/>
        <end position="389"/>
    </location>
</feature>
<evidence type="ECO:0000313" key="10">
    <source>
        <dbReference type="EMBL" id="KAH7295014.1"/>
    </source>
</evidence>
<evidence type="ECO:0000256" key="8">
    <source>
        <dbReference type="SAM" id="MobiDB-lite"/>
    </source>
</evidence>
<comment type="caution">
    <text evidence="10">The sequence shown here is derived from an EMBL/GenBank/DDBJ whole genome shotgun (WGS) entry which is preliminary data.</text>
</comment>
<evidence type="ECO:0000256" key="5">
    <source>
        <dbReference type="ARBA" id="ARBA00022833"/>
    </source>
</evidence>
<protein>
    <recommendedName>
        <fullName evidence="9">CCHC-type domain-containing protein</fullName>
    </recommendedName>
</protein>
<feature type="region of interest" description="Disordered" evidence="8">
    <location>
        <begin position="404"/>
        <end position="424"/>
    </location>
</feature>
<dbReference type="InterPro" id="IPR006568">
    <property type="entry name" value="PSP_pro-rich"/>
</dbReference>
<dbReference type="InterPro" id="IPR052115">
    <property type="entry name" value="NEXT_complex_subunit_ZCCHC8"/>
</dbReference>
<evidence type="ECO:0000256" key="1">
    <source>
        <dbReference type="ARBA" id="ARBA00004642"/>
    </source>
</evidence>
<dbReference type="OrthoDB" id="8026949at2759"/>
<evidence type="ECO:0000256" key="7">
    <source>
        <dbReference type="PROSITE-ProRule" id="PRU00047"/>
    </source>
</evidence>
<dbReference type="SMART" id="SM00581">
    <property type="entry name" value="PSP"/>
    <property type="match status" value="1"/>
</dbReference>
<dbReference type="GO" id="GO:0003723">
    <property type="term" value="F:RNA binding"/>
    <property type="evidence" value="ECO:0007669"/>
    <property type="project" value="TreeGrafter"/>
</dbReference>
<accession>A0A8T2RGS3</accession>
<keyword evidence="3" id="KW-0479">Metal-binding</keyword>
<evidence type="ECO:0000256" key="4">
    <source>
        <dbReference type="ARBA" id="ARBA00022771"/>
    </source>
</evidence>
<feature type="compositionally biased region" description="Basic and acidic residues" evidence="8">
    <location>
        <begin position="669"/>
        <end position="682"/>
    </location>
</feature>
<evidence type="ECO:0000259" key="9">
    <source>
        <dbReference type="PROSITE" id="PS50158"/>
    </source>
</evidence>
<keyword evidence="4 7" id="KW-0863">Zinc-finger</keyword>
<dbReference type="GO" id="GO:0005654">
    <property type="term" value="C:nucleoplasm"/>
    <property type="evidence" value="ECO:0007669"/>
    <property type="project" value="UniProtKB-SubCell"/>
</dbReference>
<comment type="similarity">
    <text evidence="2">Belongs to the ZCCHC8 family.</text>
</comment>
<feature type="compositionally biased region" description="Polar residues" evidence="8">
    <location>
        <begin position="412"/>
        <end position="424"/>
    </location>
</feature>
<feature type="region of interest" description="Disordered" evidence="8">
    <location>
        <begin position="651"/>
        <end position="705"/>
    </location>
</feature>
<keyword evidence="11" id="KW-1185">Reference proteome</keyword>
<dbReference type="PANTHER" id="PTHR13316:SF0">
    <property type="entry name" value="ZINC FINGER CCHC DOMAIN-CONTAINING PROTEIN 8"/>
    <property type="match status" value="1"/>
</dbReference>
<keyword evidence="6" id="KW-0539">Nucleus</keyword>